<protein>
    <submittedName>
        <fullName evidence="2">Uncharacterized protein</fullName>
    </submittedName>
</protein>
<feature type="transmembrane region" description="Helical" evidence="1">
    <location>
        <begin position="133"/>
        <end position="152"/>
    </location>
</feature>
<reference evidence="2" key="1">
    <citation type="submission" date="2021-01" db="EMBL/GenBank/DDBJ databases">
        <authorList>
            <person name="Li R."/>
            <person name="Bekaert M."/>
        </authorList>
    </citation>
    <scope>NUCLEOTIDE SEQUENCE</scope>
    <source>
        <strain evidence="2">Farmed</strain>
    </source>
</reference>
<sequence>MKEFSIDVANWNAVASYRAFYFLPTYIFFLFSPIPVHPFFLFPSSSFVSFFSLSLCLSLSLFLTSSLSCRFLLLLHSCILSLPSLSLHVPPPSFIPPIFLSSGFPLSTISFQLSLFSFTLSFYVSFCYGPVPCATPLFISLYSLLLSFPSFFSVPALNLSFPDLIQLTIITSSSFYLLFLSFYQLFPFLSPSPTFSLSLSLFSLSLSLSDTHTFSLTSPINPLFLFIFFRASSSPCSSNVALFSTLPFSGHLSLSPFQNNHFRVSCLDIVRPFLTFLYSSHAASNWGQARREHTQHKPESFDMRCRQVTGQTKARNSS</sequence>
<evidence type="ECO:0000313" key="3">
    <source>
        <dbReference type="Proteomes" id="UP000597762"/>
    </source>
</evidence>
<feature type="transmembrane region" description="Helical" evidence="1">
    <location>
        <begin position="164"/>
        <end position="186"/>
    </location>
</feature>
<gene>
    <name evidence="2" type="ORF">SPHA_57528</name>
</gene>
<dbReference type="EMBL" id="CAHIKZ030003885">
    <property type="protein sequence ID" value="CAE1305038.1"/>
    <property type="molecule type" value="Genomic_DNA"/>
</dbReference>
<organism evidence="2 3">
    <name type="scientific">Acanthosepion pharaonis</name>
    <name type="common">Pharaoh cuttlefish</name>
    <name type="synonym">Sepia pharaonis</name>
    <dbReference type="NCBI Taxonomy" id="158019"/>
    <lineage>
        <taxon>Eukaryota</taxon>
        <taxon>Metazoa</taxon>
        <taxon>Spiralia</taxon>
        <taxon>Lophotrochozoa</taxon>
        <taxon>Mollusca</taxon>
        <taxon>Cephalopoda</taxon>
        <taxon>Coleoidea</taxon>
        <taxon>Decapodiformes</taxon>
        <taxon>Sepiida</taxon>
        <taxon>Sepiina</taxon>
        <taxon>Sepiidae</taxon>
        <taxon>Acanthosepion</taxon>
    </lineage>
</organism>
<feature type="transmembrane region" description="Helical" evidence="1">
    <location>
        <begin position="46"/>
        <end position="64"/>
    </location>
</feature>
<keyword evidence="1" id="KW-0472">Membrane</keyword>
<dbReference type="Proteomes" id="UP000597762">
    <property type="component" value="Unassembled WGS sequence"/>
</dbReference>
<evidence type="ECO:0000313" key="2">
    <source>
        <dbReference type="EMBL" id="CAE1305038.1"/>
    </source>
</evidence>
<keyword evidence="3" id="KW-1185">Reference proteome</keyword>
<proteinExistence type="predicted"/>
<feature type="transmembrane region" description="Helical" evidence="1">
    <location>
        <begin position="20"/>
        <end position="40"/>
    </location>
</feature>
<keyword evidence="1" id="KW-1133">Transmembrane helix</keyword>
<evidence type="ECO:0000256" key="1">
    <source>
        <dbReference type="SAM" id="Phobius"/>
    </source>
</evidence>
<dbReference type="AlphaFoldDB" id="A0A812DN56"/>
<keyword evidence="1" id="KW-0812">Transmembrane</keyword>
<comment type="caution">
    <text evidence="2">The sequence shown here is derived from an EMBL/GenBank/DDBJ whole genome shotgun (WGS) entry which is preliminary data.</text>
</comment>
<feature type="transmembrane region" description="Helical" evidence="1">
    <location>
        <begin position="109"/>
        <end position="126"/>
    </location>
</feature>
<accession>A0A812DN56</accession>
<feature type="transmembrane region" description="Helical" evidence="1">
    <location>
        <begin position="71"/>
        <end position="89"/>
    </location>
</feature>
<name>A0A812DN56_ACAPH</name>